<keyword evidence="3" id="KW-1185">Reference proteome</keyword>
<dbReference type="AlphaFoldDB" id="A0A975W9E4"/>
<evidence type="ECO:0000313" key="3">
    <source>
        <dbReference type="Proteomes" id="UP000182932"/>
    </source>
</evidence>
<evidence type="ECO:0000256" key="1">
    <source>
        <dbReference type="SAM" id="Phobius"/>
    </source>
</evidence>
<dbReference type="EMBL" id="FNYY01000005">
    <property type="protein sequence ID" value="SEJ34758.1"/>
    <property type="molecule type" value="Genomic_DNA"/>
</dbReference>
<accession>A0A975W9E4</accession>
<reference evidence="2 3" key="1">
    <citation type="submission" date="2016-10" db="EMBL/GenBank/DDBJ databases">
        <authorList>
            <person name="Varghese N."/>
            <person name="Submissions S."/>
        </authorList>
    </citation>
    <scope>NUCLEOTIDE SEQUENCE [LARGE SCALE GENOMIC DNA]</scope>
    <source>
        <strain evidence="2 3">FF3</strain>
    </source>
</reference>
<protein>
    <submittedName>
        <fullName evidence="2">Uncharacterized protein</fullName>
    </submittedName>
</protein>
<keyword evidence="1" id="KW-0812">Transmembrane</keyword>
<keyword evidence="1" id="KW-0472">Membrane</keyword>
<dbReference type="Proteomes" id="UP000182932">
    <property type="component" value="Unassembled WGS sequence"/>
</dbReference>
<comment type="caution">
    <text evidence="2">The sequence shown here is derived from an EMBL/GenBank/DDBJ whole genome shotgun (WGS) entry which is preliminary data.</text>
</comment>
<feature type="transmembrane region" description="Helical" evidence="1">
    <location>
        <begin position="12"/>
        <end position="30"/>
    </location>
</feature>
<dbReference type="RefSeq" id="WP_139211289.1">
    <property type="nucleotide sequence ID" value="NZ_CATLQZ010000014.1"/>
</dbReference>
<sequence length="85" mass="9337">MPKLTLRSIGSWLLMTAMLALFLAATWHLATGVMTTRIESVMAGGSMMFGAVTLAWLRLWLANALTREVAATRLRWASVMDPEAV</sequence>
<evidence type="ECO:0000313" key="2">
    <source>
        <dbReference type="EMBL" id="SEJ34758.1"/>
    </source>
</evidence>
<feature type="transmembrane region" description="Helical" evidence="1">
    <location>
        <begin position="42"/>
        <end position="61"/>
    </location>
</feature>
<dbReference type="GeneID" id="80818032"/>
<proteinExistence type="predicted"/>
<organism evidence="2 3">
    <name type="scientific">Marinovum algicola</name>
    <dbReference type="NCBI Taxonomy" id="42444"/>
    <lineage>
        <taxon>Bacteria</taxon>
        <taxon>Pseudomonadati</taxon>
        <taxon>Pseudomonadota</taxon>
        <taxon>Alphaproteobacteria</taxon>
        <taxon>Rhodobacterales</taxon>
        <taxon>Roseobacteraceae</taxon>
        <taxon>Marinovum</taxon>
    </lineage>
</organism>
<name>A0A975W9E4_9RHOB</name>
<gene>
    <name evidence="2" type="ORF">SAMN04487940_10564</name>
</gene>
<keyword evidence="1" id="KW-1133">Transmembrane helix</keyword>